<dbReference type="InterPro" id="IPR042100">
    <property type="entry name" value="Bug_dom1"/>
</dbReference>
<dbReference type="RefSeq" id="WP_163653178.1">
    <property type="nucleotide sequence ID" value="NZ_JAAGRN010000004.1"/>
</dbReference>
<dbReference type="EMBL" id="JAAGRN010000004">
    <property type="protein sequence ID" value="NDY82936.1"/>
    <property type="molecule type" value="Genomic_DNA"/>
</dbReference>
<dbReference type="CDD" id="cd13578">
    <property type="entry name" value="PBP2_Bug27"/>
    <property type="match status" value="1"/>
</dbReference>
<keyword evidence="2" id="KW-0732">Signal</keyword>
<dbReference type="AlphaFoldDB" id="A0A6B2QWC8"/>
<dbReference type="PIRSF" id="PIRSF017082">
    <property type="entry name" value="YflP"/>
    <property type="match status" value="1"/>
</dbReference>
<organism evidence="3">
    <name type="scientific">Sheuella amnicola</name>
    <dbReference type="NCBI Taxonomy" id="2707330"/>
    <lineage>
        <taxon>Bacteria</taxon>
        <taxon>Pseudomonadati</taxon>
        <taxon>Pseudomonadota</taxon>
        <taxon>Betaproteobacteria</taxon>
        <taxon>Burkholderiales</taxon>
        <taxon>Alcaligenaceae</taxon>
        <taxon>Sheuella</taxon>
    </lineage>
</organism>
<dbReference type="PANTHER" id="PTHR42928">
    <property type="entry name" value="TRICARBOXYLATE-BINDING PROTEIN"/>
    <property type="match status" value="1"/>
</dbReference>
<feature type="signal peptide" evidence="2">
    <location>
        <begin position="1"/>
        <end position="26"/>
    </location>
</feature>
<sequence>MKRSLLQSLLFAASGLLTVMSSDARAAYPDKPVTLVVSFAPGGMTDTVGRILATELGKKFGQTFVVENKAGAAGQVGTEYVARQKNDGYTLLISATGHVIGPAVSSNVRYQPVKDFEPIAILARAPNLFVVNPKLPVNNLSEFIAWGKAQKSVPYGSAGFGGSTHLGGELFRHVAGVPLEHVPYKGASPATLALVSGEIPFAIQDSMSVAPYIKSGQLRPIAVASANRSGLFPDLKTVSDSGFQGFDVYTWLGLYAPAGTDSKIVAELNAATNQIMNSPEMTERLQQQNSEPGGVMTPVQVKDFVQTETEKWKEMVKVTGVKVDN</sequence>
<dbReference type="InterPro" id="IPR005064">
    <property type="entry name" value="BUG"/>
</dbReference>
<gene>
    <name evidence="3" type="ORF">G3I67_06800</name>
</gene>
<dbReference type="Gene3D" id="3.40.190.150">
    <property type="entry name" value="Bordetella uptake gene, domain 1"/>
    <property type="match status" value="1"/>
</dbReference>
<feature type="chain" id="PRO_5025657636" evidence="2">
    <location>
        <begin position="27"/>
        <end position="325"/>
    </location>
</feature>
<proteinExistence type="inferred from homology"/>
<protein>
    <submittedName>
        <fullName evidence="3">Tripartite tricarboxylate transporter substrate binding protein</fullName>
    </submittedName>
</protein>
<dbReference type="Gene3D" id="3.40.190.10">
    <property type="entry name" value="Periplasmic binding protein-like II"/>
    <property type="match status" value="1"/>
</dbReference>
<reference evidence="3" key="1">
    <citation type="submission" date="2020-02" db="EMBL/GenBank/DDBJ databases">
        <authorList>
            <person name="Chen W.-M."/>
        </authorList>
    </citation>
    <scope>NUCLEOTIDE SEQUENCE</scope>
    <source>
        <strain evidence="3">NBD-18</strain>
    </source>
</reference>
<evidence type="ECO:0000256" key="2">
    <source>
        <dbReference type="SAM" id="SignalP"/>
    </source>
</evidence>
<dbReference type="PANTHER" id="PTHR42928:SF5">
    <property type="entry name" value="BLR1237 PROTEIN"/>
    <property type="match status" value="1"/>
</dbReference>
<comment type="similarity">
    <text evidence="1">Belongs to the UPF0065 (bug) family.</text>
</comment>
<name>A0A6B2QWC8_9BURK</name>
<accession>A0A6B2QWC8</accession>
<evidence type="ECO:0000313" key="3">
    <source>
        <dbReference type="EMBL" id="NDY82936.1"/>
    </source>
</evidence>
<evidence type="ECO:0000256" key="1">
    <source>
        <dbReference type="ARBA" id="ARBA00006987"/>
    </source>
</evidence>
<dbReference type="Pfam" id="PF03401">
    <property type="entry name" value="TctC"/>
    <property type="match status" value="1"/>
</dbReference>
<comment type="caution">
    <text evidence="3">The sequence shown here is derived from an EMBL/GenBank/DDBJ whole genome shotgun (WGS) entry which is preliminary data.</text>
</comment>
<dbReference type="SUPFAM" id="SSF53850">
    <property type="entry name" value="Periplasmic binding protein-like II"/>
    <property type="match status" value="1"/>
</dbReference>